<organism evidence="2 3">
    <name type="scientific">Olea europaea subsp. europaea</name>
    <dbReference type="NCBI Taxonomy" id="158383"/>
    <lineage>
        <taxon>Eukaryota</taxon>
        <taxon>Viridiplantae</taxon>
        <taxon>Streptophyta</taxon>
        <taxon>Embryophyta</taxon>
        <taxon>Tracheophyta</taxon>
        <taxon>Spermatophyta</taxon>
        <taxon>Magnoliopsida</taxon>
        <taxon>eudicotyledons</taxon>
        <taxon>Gunneridae</taxon>
        <taxon>Pentapetalae</taxon>
        <taxon>asterids</taxon>
        <taxon>lamiids</taxon>
        <taxon>Lamiales</taxon>
        <taxon>Oleaceae</taxon>
        <taxon>Oleeae</taxon>
        <taxon>Olea</taxon>
    </lineage>
</organism>
<dbReference type="SUPFAM" id="SSF47592">
    <property type="entry name" value="SWIB/MDM2 domain"/>
    <property type="match status" value="1"/>
</dbReference>
<accession>A0A8S0Q447</accession>
<dbReference type="Proteomes" id="UP000594638">
    <property type="component" value="Unassembled WGS sequence"/>
</dbReference>
<reference evidence="2 3" key="1">
    <citation type="submission" date="2019-12" db="EMBL/GenBank/DDBJ databases">
        <authorList>
            <person name="Alioto T."/>
            <person name="Alioto T."/>
            <person name="Gomez Garrido J."/>
        </authorList>
    </citation>
    <scope>NUCLEOTIDE SEQUENCE [LARGE SCALE GENOMIC DNA]</scope>
</reference>
<evidence type="ECO:0000259" key="1">
    <source>
        <dbReference type="Pfam" id="PF02201"/>
    </source>
</evidence>
<dbReference type="Gramene" id="OE9A010995T1">
    <property type="protein sequence ID" value="OE9A010995C1"/>
    <property type="gene ID" value="OE9A010995"/>
</dbReference>
<comment type="caution">
    <text evidence="2">The sequence shown here is derived from an EMBL/GenBank/DDBJ whole genome shotgun (WGS) entry which is preliminary data.</text>
</comment>
<proteinExistence type="predicted"/>
<dbReference type="EMBL" id="CACTIH010000476">
    <property type="protein sequence ID" value="CAA2960966.1"/>
    <property type="molecule type" value="Genomic_DNA"/>
</dbReference>
<dbReference type="Gene3D" id="1.10.245.10">
    <property type="entry name" value="SWIB/MDM2 domain"/>
    <property type="match status" value="1"/>
</dbReference>
<feature type="domain" description="DM2" evidence="1">
    <location>
        <begin position="30"/>
        <end position="51"/>
    </location>
</feature>
<dbReference type="Pfam" id="PF02201">
    <property type="entry name" value="SWIB"/>
    <property type="match status" value="1"/>
</dbReference>
<keyword evidence="3" id="KW-1185">Reference proteome</keyword>
<dbReference type="AlphaFoldDB" id="A0A8S0Q447"/>
<gene>
    <name evidence="2" type="ORF">OLEA9_A010995</name>
</gene>
<protein>
    <submittedName>
        <fullName evidence="2">---NA</fullName>
    </submittedName>
</protein>
<dbReference type="InterPro" id="IPR003121">
    <property type="entry name" value="SWIB_MDM2_domain"/>
</dbReference>
<sequence length="92" mass="10627">MNLHANEAKIFRGFFVILTQNFDLKRRRSTEASRSGAVKKIWEYVKSHNLQVAIRIGASFVSLKSSKSWKTRRCPRVFEVCSRCNEALVGEH</sequence>
<name>A0A8S0Q447_OLEEU</name>
<evidence type="ECO:0000313" key="3">
    <source>
        <dbReference type="Proteomes" id="UP000594638"/>
    </source>
</evidence>
<evidence type="ECO:0000313" key="2">
    <source>
        <dbReference type="EMBL" id="CAA2960966.1"/>
    </source>
</evidence>
<dbReference type="InterPro" id="IPR036885">
    <property type="entry name" value="SWIB_MDM2_dom_sf"/>
</dbReference>